<sequence length="63" mass="7136">MKAKFFTGDSIDLDKSVNSFLDEAGNIRIKKAQMVATNEKSALDEAEFGVMIFYVKKEDKDKE</sequence>
<protein>
    <submittedName>
        <fullName evidence="1">Uncharacterized protein</fullName>
    </submittedName>
</protein>
<reference evidence="1" key="1">
    <citation type="submission" date="2011-11" db="EMBL/GenBank/DDBJ databases">
        <title>Construction and analysis of a metagenome of deep-sea sediment.</title>
        <authorList>
            <person name="Huo Y.-Y."/>
            <person name="Cheng H."/>
            <person name="Wu M."/>
        </authorList>
    </citation>
    <scope>NUCLEOTIDE SEQUENCE</scope>
</reference>
<evidence type="ECO:0000313" key="1">
    <source>
        <dbReference type="EMBL" id="AFD03145.1"/>
    </source>
</evidence>
<name>H9BWH3_9BACT</name>
<organism evidence="1">
    <name type="scientific">uncultured bacterium W5-77b</name>
    <dbReference type="NCBI Taxonomy" id="1131000"/>
    <lineage>
        <taxon>Bacteria</taxon>
        <taxon>environmental samples</taxon>
    </lineage>
</organism>
<dbReference type="EMBL" id="JQ085816">
    <property type="protein sequence ID" value="AFD03145.1"/>
    <property type="molecule type" value="Genomic_DNA"/>
</dbReference>
<dbReference type="AlphaFoldDB" id="H9BWH3"/>
<accession>H9BWH3</accession>
<proteinExistence type="predicted"/>